<dbReference type="InterPro" id="IPR029058">
    <property type="entry name" value="AB_hydrolase_fold"/>
</dbReference>
<reference evidence="1 2" key="1">
    <citation type="submission" date="2016-10" db="EMBL/GenBank/DDBJ databases">
        <authorList>
            <person name="de Groot N.N."/>
        </authorList>
    </citation>
    <scope>NUCLEOTIDE SEQUENCE [LARGE SCALE GENOMIC DNA]</scope>
    <source>
        <strain evidence="1 2">DSM 45514</strain>
    </source>
</reference>
<dbReference type="PANTHER" id="PTHR48098:SF3">
    <property type="entry name" value="IRON(III) ENTEROBACTIN ESTERASE"/>
    <property type="match status" value="1"/>
</dbReference>
<accession>A0A1G6KA42</accession>
<protein>
    <submittedName>
        <fullName evidence="1">Enterochelin esterase</fullName>
    </submittedName>
</protein>
<dbReference type="RefSeq" id="WP_245662120.1">
    <property type="nucleotide sequence ID" value="NZ_FMZA01000005.1"/>
</dbReference>
<dbReference type="PANTHER" id="PTHR48098">
    <property type="entry name" value="ENTEROCHELIN ESTERASE-RELATED"/>
    <property type="match status" value="1"/>
</dbReference>
<name>A0A1G6KA42_9BACL</name>
<evidence type="ECO:0000313" key="2">
    <source>
        <dbReference type="Proteomes" id="UP000199387"/>
    </source>
</evidence>
<dbReference type="Pfam" id="PF00756">
    <property type="entry name" value="Esterase"/>
    <property type="match status" value="1"/>
</dbReference>
<organism evidence="1 2">
    <name type="scientific">Melghirimyces thermohalophilus</name>
    <dbReference type="NCBI Taxonomy" id="1236220"/>
    <lineage>
        <taxon>Bacteria</taxon>
        <taxon>Bacillati</taxon>
        <taxon>Bacillota</taxon>
        <taxon>Bacilli</taxon>
        <taxon>Bacillales</taxon>
        <taxon>Thermoactinomycetaceae</taxon>
        <taxon>Melghirimyces</taxon>
    </lineage>
</organism>
<dbReference type="Proteomes" id="UP000199387">
    <property type="component" value="Unassembled WGS sequence"/>
</dbReference>
<dbReference type="EMBL" id="FMZA01000005">
    <property type="protein sequence ID" value="SDC27455.1"/>
    <property type="molecule type" value="Genomic_DNA"/>
</dbReference>
<dbReference type="Gene3D" id="3.40.50.1820">
    <property type="entry name" value="alpha/beta hydrolase"/>
    <property type="match status" value="1"/>
</dbReference>
<dbReference type="AlphaFoldDB" id="A0A1G6KA42"/>
<dbReference type="InterPro" id="IPR050583">
    <property type="entry name" value="Mycobacterial_A85_antigen"/>
</dbReference>
<keyword evidence="2" id="KW-1185">Reference proteome</keyword>
<evidence type="ECO:0000313" key="1">
    <source>
        <dbReference type="EMBL" id="SDC27455.1"/>
    </source>
</evidence>
<proteinExistence type="predicted"/>
<sequence>MSGVLLDKRYLKRTIKKADVSSAHLKETRPIQVYLPPDHDENRRYPVIYLQDGDDYFNLGRLATQANRLILDGDIRPFAAVAIPVDKEKRNAEYAPQGDRHQAYLRFFTEELVPFVEAEFPVTSNPDDRVLGGSSLGGTVSLHLALEYPDSFRRVLSQSGAFLEPTLEAIGRAEQLSHLEVYQTIGKSETAVSTHMGTLDLLARNREVYRALREKEAQVDYSEQEGDHTWGFWQKDLPRALKTFFQEK</sequence>
<dbReference type="SUPFAM" id="SSF53474">
    <property type="entry name" value="alpha/beta-Hydrolases"/>
    <property type="match status" value="1"/>
</dbReference>
<dbReference type="InterPro" id="IPR000801">
    <property type="entry name" value="Esterase-like"/>
</dbReference>
<dbReference type="STRING" id="1236220.SAMN04488112_105130"/>
<gene>
    <name evidence="1" type="ORF">SAMN04488112_105130</name>
</gene>